<evidence type="ECO:0000313" key="1">
    <source>
        <dbReference type="EMBL" id="QHT01541.1"/>
    </source>
</evidence>
<dbReference type="EMBL" id="MN739376">
    <property type="protein sequence ID" value="QHT01541.1"/>
    <property type="molecule type" value="Genomic_DNA"/>
</dbReference>
<name>A0A6C0CAS9_9ZZZZ</name>
<dbReference type="AlphaFoldDB" id="A0A6C0CAS9"/>
<accession>A0A6C0CAS9</accession>
<protein>
    <submittedName>
        <fullName evidence="1">Uncharacterized protein</fullName>
    </submittedName>
</protein>
<organism evidence="1">
    <name type="scientific">viral metagenome</name>
    <dbReference type="NCBI Taxonomy" id="1070528"/>
    <lineage>
        <taxon>unclassified sequences</taxon>
        <taxon>metagenomes</taxon>
        <taxon>organismal metagenomes</taxon>
    </lineage>
</organism>
<proteinExistence type="predicted"/>
<reference evidence="1" key="1">
    <citation type="journal article" date="2020" name="Nature">
        <title>Giant virus diversity and host interactions through global metagenomics.</title>
        <authorList>
            <person name="Schulz F."/>
            <person name="Roux S."/>
            <person name="Paez-Espino D."/>
            <person name="Jungbluth S."/>
            <person name="Walsh D.A."/>
            <person name="Denef V.J."/>
            <person name="McMahon K.D."/>
            <person name="Konstantinidis K.T."/>
            <person name="Eloe-Fadrosh E.A."/>
            <person name="Kyrpides N.C."/>
            <person name="Woyke T."/>
        </authorList>
    </citation>
    <scope>NUCLEOTIDE SEQUENCE</scope>
    <source>
        <strain evidence="1">GVMAG-M-3300020192-26</strain>
    </source>
</reference>
<sequence>MLLHLIEYGDLADNFMSTLASYLEKMINED</sequence>